<organism evidence="2 3">
    <name type="scientific">Paraphaeosphaeria minitans</name>
    <dbReference type="NCBI Taxonomy" id="565426"/>
    <lineage>
        <taxon>Eukaryota</taxon>
        <taxon>Fungi</taxon>
        <taxon>Dikarya</taxon>
        <taxon>Ascomycota</taxon>
        <taxon>Pezizomycotina</taxon>
        <taxon>Dothideomycetes</taxon>
        <taxon>Pleosporomycetidae</taxon>
        <taxon>Pleosporales</taxon>
        <taxon>Massarineae</taxon>
        <taxon>Didymosphaeriaceae</taxon>
        <taxon>Paraphaeosphaeria</taxon>
    </lineage>
</organism>
<accession>A0A9P6G934</accession>
<evidence type="ECO:0000256" key="1">
    <source>
        <dbReference type="SAM" id="MobiDB-lite"/>
    </source>
</evidence>
<protein>
    <submittedName>
        <fullName evidence="2">Uncharacterized protein</fullName>
    </submittedName>
</protein>
<evidence type="ECO:0000313" key="2">
    <source>
        <dbReference type="EMBL" id="KAF9731387.1"/>
    </source>
</evidence>
<dbReference type="AlphaFoldDB" id="A0A9P6G934"/>
<name>A0A9P6G934_9PLEO</name>
<reference evidence="2" key="1">
    <citation type="journal article" date="2020" name="Mol. Plant Microbe Interact.">
        <title>Genome Sequence of the Biocontrol Agent Coniothyrium minitans strain Conio (IMI 134523).</title>
        <authorList>
            <person name="Patel D."/>
            <person name="Shittu T.A."/>
            <person name="Baroncelli R."/>
            <person name="Muthumeenakshi S."/>
            <person name="Osborne T.H."/>
            <person name="Janganan T.K."/>
            <person name="Sreenivasaprasad S."/>
        </authorList>
    </citation>
    <scope>NUCLEOTIDE SEQUENCE</scope>
    <source>
        <strain evidence="2">Conio</strain>
    </source>
</reference>
<gene>
    <name evidence="2" type="ORF">PMIN01_10404</name>
</gene>
<sequence length="72" mass="7790">MKSGEYKHDAGCTRGASFGSGSPWGLHPSHVGVMSRTLNRASGTSRDTLLRSDIVKAMQSRGRVPKRAEITF</sequence>
<comment type="caution">
    <text evidence="2">The sequence shown here is derived from an EMBL/GenBank/DDBJ whole genome shotgun (WGS) entry which is preliminary data.</text>
</comment>
<evidence type="ECO:0000313" key="3">
    <source>
        <dbReference type="Proteomes" id="UP000756921"/>
    </source>
</evidence>
<keyword evidence="3" id="KW-1185">Reference proteome</keyword>
<feature type="region of interest" description="Disordered" evidence="1">
    <location>
        <begin position="1"/>
        <end position="26"/>
    </location>
</feature>
<dbReference type="Proteomes" id="UP000756921">
    <property type="component" value="Unassembled WGS sequence"/>
</dbReference>
<dbReference type="EMBL" id="WJXW01000012">
    <property type="protein sequence ID" value="KAF9731387.1"/>
    <property type="molecule type" value="Genomic_DNA"/>
</dbReference>
<proteinExistence type="predicted"/>
<feature type="compositionally biased region" description="Basic and acidic residues" evidence="1">
    <location>
        <begin position="1"/>
        <end position="11"/>
    </location>
</feature>